<name>A0A2J5I7V7_9EURO</name>
<evidence type="ECO:0000256" key="3">
    <source>
        <dbReference type="ARBA" id="ARBA00012668"/>
    </source>
</evidence>
<evidence type="ECO:0000256" key="4">
    <source>
        <dbReference type="ARBA" id="ARBA00022448"/>
    </source>
</evidence>
<dbReference type="SFLD" id="SFLDS00052">
    <property type="entry name" value="Ferric_Reductase_Domain"/>
    <property type="match status" value="1"/>
</dbReference>
<evidence type="ECO:0000256" key="13">
    <source>
        <dbReference type="ARBA" id="ARBA00048483"/>
    </source>
</evidence>
<evidence type="ECO:0000256" key="2">
    <source>
        <dbReference type="ARBA" id="ARBA00006278"/>
    </source>
</evidence>
<dbReference type="SUPFAM" id="SSF52343">
    <property type="entry name" value="Ferredoxin reductase-like, C-terminal NADP-linked domain"/>
    <property type="match status" value="1"/>
</dbReference>
<dbReference type="InterPro" id="IPR017927">
    <property type="entry name" value="FAD-bd_FR_type"/>
</dbReference>
<dbReference type="GO" id="GO:0006879">
    <property type="term" value="P:intracellular iron ion homeostasis"/>
    <property type="evidence" value="ECO:0007669"/>
    <property type="project" value="TreeGrafter"/>
</dbReference>
<comment type="subcellular location">
    <subcellularLocation>
        <location evidence="1">Cell membrane</location>
        <topology evidence="1">Multi-pass membrane protein</topology>
    </subcellularLocation>
</comment>
<dbReference type="GO" id="GO:0052851">
    <property type="term" value="F:ferric-chelate reductase (NADPH) activity"/>
    <property type="evidence" value="ECO:0007669"/>
    <property type="project" value="UniProtKB-EC"/>
</dbReference>
<keyword evidence="10" id="KW-0406">Ion transport</keyword>
<reference evidence="18" key="1">
    <citation type="submission" date="2017-12" db="EMBL/GenBank/DDBJ databases">
        <authorList>
            <consortium name="DOE Joint Genome Institute"/>
            <person name="Mondo S.J."/>
            <person name="Kjaerbolling I."/>
            <person name="Vesth T.C."/>
            <person name="Frisvad J.C."/>
            <person name="Nybo J.L."/>
            <person name="Theobald S."/>
            <person name="Kuo A."/>
            <person name="Bowyer P."/>
            <person name="Matsuda Y."/>
            <person name="Lyhne E.K."/>
            <person name="Kogle M.E."/>
            <person name="Clum A."/>
            <person name="Lipzen A."/>
            <person name="Salamov A."/>
            <person name="Ngan C.Y."/>
            <person name="Daum C."/>
            <person name="Chiniquy J."/>
            <person name="Barry K."/>
            <person name="LaButti K."/>
            <person name="Haridas S."/>
            <person name="Simmons B.A."/>
            <person name="Magnuson J.K."/>
            <person name="Mortensen U.H."/>
            <person name="Larsen T.O."/>
            <person name="Grigoriev I.V."/>
            <person name="Baker S.E."/>
            <person name="Andersen M.R."/>
            <person name="Nordberg H.P."/>
            <person name="Cantor M.N."/>
            <person name="Hua S.X."/>
        </authorList>
    </citation>
    <scope>NUCLEOTIDE SEQUENCE [LARGE SCALE GENOMIC DNA]</scope>
    <source>
        <strain evidence="18">IBT 19404</strain>
    </source>
</reference>
<feature type="transmembrane region" description="Helical" evidence="15">
    <location>
        <begin position="91"/>
        <end position="113"/>
    </location>
</feature>
<dbReference type="Pfam" id="PF08022">
    <property type="entry name" value="FAD_binding_8"/>
    <property type="match status" value="1"/>
</dbReference>
<accession>A0A2J5I7V7</accession>
<dbReference type="GO" id="GO:0006826">
    <property type="term" value="P:iron ion transport"/>
    <property type="evidence" value="ECO:0007669"/>
    <property type="project" value="UniProtKB-ARBA"/>
</dbReference>
<dbReference type="SUPFAM" id="SSF63380">
    <property type="entry name" value="Riboflavin synthase domain-like"/>
    <property type="match status" value="1"/>
</dbReference>
<feature type="transmembrane region" description="Helical" evidence="15">
    <location>
        <begin position="59"/>
        <end position="79"/>
    </location>
</feature>
<feature type="compositionally biased region" description="Low complexity" evidence="14">
    <location>
        <begin position="542"/>
        <end position="553"/>
    </location>
</feature>
<evidence type="ECO:0000256" key="15">
    <source>
        <dbReference type="SAM" id="Phobius"/>
    </source>
</evidence>
<evidence type="ECO:0000256" key="5">
    <source>
        <dbReference type="ARBA" id="ARBA00022475"/>
    </source>
</evidence>
<dbReference type="GO" id="GO:0015677">
    <property type="term" value="P:copper ion import"/>
    <property type="evidence" value="ECO:0007669"/>
    <property type="project" value="TreeGrafter"/>
</dbReference>
<evidence type="ECO:0000256" key="1">
    <source>
        <dbReference type="ARBA" id="ARBA00004651"/>
    </source>
</evidence>
<feature type="transmembrane region" description="Helical" evidence="15">
    <location>
        <begin position="208"/>
        <end position="225"/>
    </location>
</feature>
<dbReference type="InterPro" id="IPR039261">
    <property type="entry name" value="FNR_nucleotide-bd"/>
</dbReference>
<keyword evidence="9" id="KW-0560">Oxidoreductase</keyword>
<dbReference type="GO" id="GO:0005886">
    <property type="term" value="C:plasma membrane"/>
    <property type="evidence" value="ECO:0007669"/>
    <property type="project" value="UniProtKB-SubCell"/>
</dbReference>
<keyword evidence="8 15" id="KW-1133">Transmembrane helix</keyword>
<comment type="catalytic activity">
    <reaction evidence="13">
        <text>2 a Fe(II)-siderophore + NADP(+) + H(+) = 2 a Fe(III)-siderophore + NADPH</text>
        <dbReference type="Rhea" id="RHEA:28795"/>
        <dbReference type="Rhea" id="RHEA-COMP:11342"/>
        <dbReference type="Rhea" id="RHEA-COMP:11344"/>
        <dbReference type="ChEBI" id="CHEBI:15378"/>
        <dbReference type="ChEBI" id="CHEBI:29033"/>
        <dbReference type="ChEBI" id="CHEBI:29034"/>
        <dbReference type="ChEBI" id="CHEBI:57783"/>
        <dbReference type="ChEBI" id="CHEBI:58349"/>
        <dbReference type="EC" id="1.16.1.9"/>
    </reaction>
</comment>
<dbReference type="PANTHER" id="PTHR32361">
    <property type="entry name" value="FERRIC/CUPRIC REDUCTASE TRANSMEMBRANE COMPONENT"/>
    <property type="match status" value="1"/>
</dbReference>
<dbReference type="EMBL" id="KZ559500">
    <property type="protein sequence ID" value="PLN86106.1"/>
    <property type="molecule type" value="Genomic_DNA"/>
</dbReference>
<feature type="domain" description="FAD-binding FR-type" evidence="16">
    <location>
        <begin position="288"/>
        <end position="405"/>
    </location>
</feature>
<dbReference type="InterPro" id="IPR013121">
    <property type="entry name" value="Fe_red_NAD-bd_6"/>
</dbReference>
<keyword evidence="12" id="KW-0325">Glycoprotein</keyword>
<dbReference type="Gene3D" id="2.40.30.10">
    <property type="entry name" value="Translation factors"/>
    <property type="match status" value="1"/>
</dbReference>
<dbReference type="PANTHER" id="PTHR32361:SF9">
    <property type="entry name" value="FERRIC REDUCTASE TRANSMEMBRANE COMPONENT 3-RELATED"/>
    <property type="match status" value="1"/>
</dbReference>
<gene>
    <name evidence="17" type="ORF">BDW42DRAFT_159292</name>
</gene>
<evidence type="ECO:0000256" key="6">
    <source>
        <dbReference type="ARBA" id="ARBA00022692"/>
    </source>
</evidence>
<evidence type="ECO:0000256" key="10">
    <source>
        <dbReference type="ARBA" id="ARBA00023065"/>
    </source>
</evidence>
<dbReference type="InterPro" id="IPR017938">
    <property type="entry name" value="Riboflavin_synthase-like_b-brl"/>
</dbReference>
<evidence type="ECO:0000313" key="17">
    <source>
        <dbReference type="EMBL" id="PLN86106.1"/>
    </source>
</evidence>
<keyword evidence="4" id="KW-0813">Transport</keyword>
<protein>
    <recommendedName>
        <fullName evidence="3">ferric-chelate reductase (NADPH)</fullName>
        <ecNumber evidence="3">1.16.1.9</ecNumber>
    </recommendedName>
</protein>
<evidence type="ECO:0000256" key="7">
    <source>
        <dbReference type="ARBA" id="ARBA00022982"/>
    </source>
</evidence>
<keyword evidence="11 15" id="KW-0472">Membrane</keyword>
<dbReference type="PROSITE" id="PS51384">
    <property type="entry name" value="FAD_FR"/>
    <property type="match status" value="1"/>
</dbReference>
<sequence>MAHMSMGDDAPDLFHLQRMYWAVVGSVIAAATVVNILNRYLAYQRLRDTTLTPSKPKSLFFNIYATVTAIVREASYATLPPRSVRGYTFHFTPLGPVSLILANLVIVLVLCFYKLDTADRWKWEDVGYQTGFIAICQLPLIFLLAGRTNIIGLLSGTSYNRLNWFHRWIARTLWLTATIHMGFWFRNWAQYDYIIYQLRNDPLTKRGFSAWCILTAIVLSSMAPVRRLSYEFFVLQHLVLFVGFLVAVWLHAPAEVKVWVWIPIGLVVFDRVARYAWATYANLSVFHRSPTKHALWAHRATFTPLPGNVTRVTIENPTVGWKAGQHVFLTCHSLVPLQSHPFTIASIPSDGKMEFLIRAEKGGTRRFFRFASKYHGILGSSEKDAAEEKTRTVLIDGPYGAIRPLRQFDSVVLLAGGMGVTYIMPCLRDIVAGWKESGRGESTARTTATKRIRVVWVVKPRSQFSWFERELQTVHSEVKQCRRDQPDITREIEMSVYVTCDEMLEPVVQQAVCLQSGEPTETRVENPAEGTEKARHKDDASVHSITPSHHTSSPMEDCCQAGGGCCCCCVDTVDEDQIQITNKICTCSGHVAPTDTPKVVVDSTETGPEKPTTEIESSFQSSDEGLENISIFTGRPKPRHIIRKVLEQAEGESAVVVCGPAGLSDEVRRSVVYLSDERAVHKGTGAQGVYLHVERFGW</sequence>
<dbReference type="OrthoDB" id="3944240at2759"/>
<keyword evidence="18" id="KW-1185">Reference proteome</keyword>
<evidence type="ECO:0000256" key="14">
    <source>
        <dbReference type="SAM" id="MobiDB-lite"/>
    </source>
</evidence>
<organism evidence="17 18">
    <name type="scientific">Aspergillus taichungensis</name>
    <dbReference type="NCBI Taxonomy" id="482145"/>
    <lineage>
        <taxon>Eukaryota</taxon>
        <taxon>Fungi</taxon>
        <taxon>Dikarya</taxon>
        <taxon>Ascomycota</taxon>
        <taxon>Pezizomycotina</taxon>
        <taxon>Eurotiomycetes</taxon>
        <taxon>Eurotiomycetidae</taxon>
        <taxon>Eurotiales</taxon>
        <taxon>Aspergillaceae</taxon>
        <taxon>Aspergillus</taxon>
        <taxon>Aspergillus subgen. Circumdati</taxon>
    </lineage>
</organism>
<proteinExistence type="inferred from homology"/>
<dbReference type="InterPro" id="IPR013112">
    <property type="entry name" value="FAD-bd_8"/>
</dbReference>
<feature type="transmembrane region" description="Helical" evidence="15">
    <location>
        <begin position="20"/>
        <end position="38"/>
    </location>
</feature>
<evidence type="ECO:0000259" key="16">
    <source>
        <dbReference type="PROSITE" id="PS51384"/>
    </source>
</evidence>
<keyword evidence="6 15" id="KW-0812">Transmembrane</keyword>
<comment type="similarity">
    <text evidence="2">Belongs to the ferric reductase (FRE) family.</text>
</comment>
<evidence type="ECO:0000313" key="18">
    <source>
        <dbReference type="Proteomes" id="UP000235023"/>
    </source>
</evidence>
<keyword evidence="7" id="KW-0249">Electron transport</keyword>
<dbReference type="EC" id="1.16.1.9" evidence="3"/>
<dbReference type="Gene3D" id="3.40.50.80">
    <property type="entry name" value="Nucleotide-binding domain of ferredoxin-NADP reductase (FNR) module"/>
    <property type="match status" value="2"/>
</dbReference>
<dbReference type="SFLD" id="SFLDG01168">
    <property type="entry name" value="Ferric_reductase_subgroup_(FRE"/>
    <property type="match status" value="1"/>
</dbReference>
<feature type="transmembrane region" description="Helical" evidence="15">
    <location>
        <begin position="232"/>
        <end position="252"/>
    </location>
</feature>
<dbReference type="Proteomes" id="UP000235023">
    <property type="component" value="Unassembled WGS sequence"/>
</dbReference>
<feature type="transmembrane region" description="Helical" evidence="15">
    <location>
        <begin position="258"/>
        <end position="277"/>
    </location>
</feature>
<evidence type="ECO:0000256" key="11">
    <source>
        <dbReference type="ARBA" id="ARBA00023136"/>
    </source>
</evidence>
<feature type="compositionally biased region" description="Basic and acidic residues" evidence="14">
    <location>
        <begin position="520"/>
        <end position="541"/>
    </location>
</feature>
<dbReference type="AlphaFoldDB" id="A0A2J5I7V7"/>
<feature type="transmembrane region" description="Helical" evidence="15">
    <location>
        <begin position="168"/>
        <end position="188"/>
    </location>
</feature>
<feature type="region of interest" description="Disordered" evidence="14">
    <location>
        <begin position="518"/>
        <end position="553"/>
    </location>
</feature>
<dbReference type="Pfam" id="PF01794">
    <property type="entry name" value="Ferric_reduct"/>
    <property type="match status" value="1"/>
</dbReference>
<dbReference type="CDD" id="cd06186">
    <property type="entry name" value="NOX_Duox_like_FAD_NADP"/>
    <property type="match status" value="1"/>
</dbReference>
<evidence type="ECO:0000256" key="8">
    <source>
        <dbReference type="ARBA" id="ARBA00022989"/>
    </source>
</evidence>
<dbReference type="InterPro" id="IPR051410">
    <property type="entry name" value="Ferric/Cupric_Reductase"/>
</dbReference>
<keyword evidence="5" id="KW-1003">Cell membrane</keyword>
<evidence type="ECO:0000256" key="12">
    <source>
        <dbReference type="ARBA" id="ARBA00023180"/>
    </source>
</evidence>
<dbReference type="InterPro" id="IPR013130">
    <property type="entry name" value="Fe3_Rdtase_TM_dom"/>
</dbReference>
<dbReference type="Pfam" id="PF08030">
    <property type="entry name" value="NAD_binding_6"/>
    <property type="match status" value="1"/>
</dbReference>
<evidence type="ECO:0000256" key="9">
    <source>
        <dbReference type="ARBA" id="ARBA00023002"/>
    </source>
</evidence>